<dbReference type="InterPro" id="IPR014756">
    <property type="entry name" value="Ig_E-set"/>
</dbReference>
<evidence type="ECO:0000313" key="10">
    <source>
        <dbReference type="Proteomes" id="UP000809829"/>
    </source>
</evidence>
<dbReference type="Gene3D" id="2.60.40.1220">
    <property type="match status" value="1"/>
</dbReference>
<evidence type="ECO:0000256" key="6">
    <source>
        <dbReference type="SAM" id="Phobius"/>
    </source>
</evidence>
<feature type="region of interest" description="Disordered" evidence="5">
    <location>
        <begin position="121"/>
        <end position="144"/>
    </location>
</feature>
<name>A0ABS2QWK9_9BACI</name>
<evidence type="ECO:0000256" key="7">
    <source>
        <dbReference type="SAM" id="SignalP"/>
    </source>
</evidence>
<dbReference type="PANTHER" id="PTHR34820">
    <property type="entry name" value="INNER MEMBRANE PROTEIN YEBZ"/>
    <property type="match status" value="1"/>
</dbReference>
<keyword evidence="4" id="KW-0186">Copper</keyword>
<evidence type="ECO:0000256" key="2">
    <source>
        <dbReference type="ARBA" id="ARBA00022723"/>
    </source>
</evidence>
<evidence type="ECO:0000313" key="9">
    <source>
        <dbReference type="EMBL" id="MBM7703840.1"/>
    </source>
</evidence>
<feature type="transmembrane region" description="Helical" evidence="6">
    <location>
        <begin position="152"/>
        <end position="172"/>
    </location>
</feature>
<dbReference type="InterPro" id="IPR032694">
    <property type="entry name" value="CopC/D"/>
</dbReference>
<feature type="domain" description="CopC" evidence="8">
    <location>
        <begin position="22"/>
        <end position="113"/>
    </location>
</feature>
<dbReference type="Proteomes" id="UP000809829">
    <property type="component" value="Unassembled WGS sequence"/>
</dbReference>
<evidence type="ECO:0000256" key="3">
    <source>
        <dbReference type="ARBA" id="ARBA00022729"/>
    </source>
</evidence>
<evidence type="ECO:0000256" key="1">
    <source>
        <dbReference type="ARBA" id="ARBA00004196"/>
    </source>
</evidence>
<keyword evidence="3 7" id="KW-0732">Signal</keyword>
<evidence type="ECO:0000256" key="4">
    <source>
        <dbReference type="ARBA" id="ARBA00023008"/>
    </source>
</evidence>
<dbReference type="InterPro" id="IPR014755">
    <property type="entry name" value="Cu-Rt/internalin_Ig-like"/>
</dbReference>
<proteinExistence type="predicted"/>
<dbReference type="PANTHER" id="PTHR34820:SF4">
    <property type="entry name" value="INNER MEMBRANE PROTEIN YEBZ"/>
    <property type="match status" value="1"/>
</dbReference>
<sequence length="178" mass="20051">MKRVMMILCALLIFIPSVGYAHTHLESSNPEDGTILNENVEEIVLRFDTPIEKLSTMTLTRDGENIELQTQTVTNNSLIGKVSNPLENGKYQVDWKIVGEDGHVIEDRISFEVNIEKVATEEAEEAEEPVVPAEEENKNTQGETETITSTPLFFILFIVLLFMIGTALLLFLRKRKNG</sequence>
<keyword evidence="10" id="KW-1185">Reference proteome</keyword>
<comment type="caution">
    <text evidence="9">The sequence shown here is derived from an EMBL/GenBank/DDBJ whole genome shotgun (WGS) entry which is preliminary data.</text>
</comment>
<feature type="chain" id="PRO_5047093433" evidence="7">
    <location>
        <begin position="22"/>
        <end position="178"/>
    </location>
</feature>
<evidence type="ECO:0000256" key="5">
    <source>
        <dbReference type="SAM" id="MobiDB-lite"/>
    </source>
</evidence>
<accession>A0ABS2QWK9</accession>
<organism evidence="9 10">
    <name type="scientific">Priestia iocasae</name>
    <dbReference type="NCBI Taxonomy" id="2291674"/>
    <lineage>
        <taxon>Bacteria</taxon>
        <taxon>Bacillati</taxon>
        <taxon>Bacillota</taxon>
        <taxon>Bacilli</taxon>
        <taxon>Bacillales</taxon>
        <taxon>Bacillaceae</taxon>
        <taxon>Priestia</taxon>
    </lineage>
</organism>
<dbReference type="RefSeq" id="WP_205187810.1">
    <property type="nucleotide sequence ID" value="NZ_JAFBFC010000004.1"/>
</dbReference>
<evidence type="ECO:0000259" key="8">
    <source>
        <dbReference type="Pfam" id="PF04234"/>
    </source>
</evidence>
<keyword evidence="6" id="KW-0472">Membrane</keyword>
<gene>
    <name evidence="9" type="ORF">JOC83_002689</name>
</gene>
<protein>
    <submittedName>
        <fullName evidence="9">Methionine-rich copper-binding protein CopC</fullName>
    </submittedName>
</protein>
<dbReference type="EMBL" id="JAFBFC010000004">
    <property type="protein sequence ID" value="MBM7703840.1"/>
    <property type="molecule type" value="Genomic_DNA"/>
</dbReference>
<keyword evidence="6" id="KW-0812">Transmembrane</keyword>
<dbReference type="Pfam" id="PF04234">
    <property type="entry name" value="CopC"/>
    <property type="match status" value="1"/>
</dbReference>
<keyword evidence="6" id="KW-1133">Transmembrane helix</keyword>
<reference evidence="9 10" key="1">
    <citation type="submission" date="2021-01" db="EMBL/GenBank/DDBJ databases">
        <title>Genomic Encyclopedia of Type Strains, Phase IV (KMG-IV): sequencing the most valuable type-strain genomes for metagenomic binning, comparative biology and taxonomic classification.</title>
        <authorList>
            <person name="Goeker M."/>
        </authorList>
    </citation>
    <scope>NUCLEOTIDE SEQUENCE [LARGE SCALE GENOMIC DNA]</scope>
    <source>
        <strain evidence="9 10">DSM 104297</strain>
    </source>
</reference>
<comment type="subcellular location">
    <subcellularLocation>
        <location evidence="1">Cell envelope</location>
    </subcellularLocation>
</comment>
<dbReference type="InterPro" id="IPR007348">
    <property type="entry name" value="CopC_dom"/>
</dbReference>
<feature type="signal peptide" evidence="7">
    <location>
        <begin position="1"/>
        <end position="21"/>
    </location>
</feature>
<dbReference type="SUPFAM" id="SSF81296">
    <property type="entry name" value="E set domains"/>
    <property type="match status" value="1"/>
</dbReference>
<keyword evidence="2" id="KW-0479">Metal-binding</keyword>